<dbReference type="SUPFAM" id="SSF55103">
    <property type="entry name" value="FAD-linked oxidases, C-terminal domain"/>
    <property type="match status" value="1"/>
</dbReference>
<protein>
    <submittedName>
        <fullName evidence="4">Glycolate oxidase subunit GlcE</fullName>
        <ecNumber evidence="4">1.1.99.14</ecNumber>
    </submittedName>
</protein>
<dbReference type="Proteomes" id="UP001597322">
    <property type="component" value="Unassembled WGS sequence"/>
</dbReference>
<dbReference type="InterPro" id="IPR016166">
    <property type="entry name" value="FAD-bd_PCMH"/>
</dbReference>
<dbReference type="PANTHER" id="PTHR11748:SF103">
    <property type="entry name" value="GLYCOLATE OXIDASE SUBUNIT GLCE"/>
    <property type="match status" value="1"/>
</dbReference>
<dbReference type="InterPro" id="IPR036318">
    <property type="entry name" value="FAD-bd_PCMH-like_sf"/>
</dbReference>
<dbReference type="InterPro" id="IPR006094">
    <property type="entry name" value="Oxid_FAD_bind_N"/>
</dbReference>
<evidence type="ECO:0000256" key="2">
    <source>
        <dbReference type="ARBA" id="ARBA00022827"/>
    </source>
</evidence>
<proteinExistence type="predicted"/>
<keyword evidence="5" id="KW-1185">Reference proteome</keyword>
<dbReference type="NCBIfam" id="NF008439">
    <property type="entry name" value="PRK11282.1"/>
    <property type="match status" value="1"/>
</dbReference>
<sequence>MSNLLVPTREDEAADMIRACAEAKRTLSIAGGNTRSGFGNAVQADAVLRSAGLSGIVAYDPAEMVMTVRSGTPLTDVEDALAEHGQMLAFEPADHRGMMGTQGEPTIGGVFATNTSGPRRFVAGAARDSLLGLRFINGRGEVLRAGGRVMKNVTGLDLVKLLAGSFGTLAFLSEVTFRVLPRPQDQQTIVLSGLEDAEAARAMAIAMGLPVEVSGAAHLPESVRSRFVNGMLPEGAATVLRLEGLPASVTVRADKLEQAMRQLGPVSRLDAEESTLLWQEIRDVRPYCDGTQKPLWRVSVAPSSGFQMVAALRLEAGIDAFYDWQGGLVWMRMEAEPEAELVRHVMHQIGGGHANLLRASEEMRSWCDSFEPLPSAVALLSRRVKEKFDPQGIFNPGKMARD</sequence>
<keyword evidence="4" id="KW-0560">Oxidoreductase</keyword>
<feature type="domain" description="FAD-binding PCMH-type" evidence="3">
    <location>
        <begin position="1"/>
        <end position="182"/>
    </location>
</feature>
<evidence type="ECO:0000256" key="1">
    <source>
        <dbReference type="ARBA" id="ARBA00022630"/>
    </source>
</evidence>
<dbReference type="PANTHER" id="PTHR11748">
    <property type="entry name" value="D-LACTATE DEHYDROGENASE"/>
    <property type="match status" value="1"/>
</dbReference>
<evidence type="ECO:0000259" key="3">
    <source>
        <dbReference type="PROSITE" id="PS51387"/>
    </source>
</evidence>
<keyword evidence="2" id="KW-0274">FAD</keyword>
<organism evidence="4 5">
    <name type="scientific">Rhizobium helianthi</name>
    <dbReference type="NCBI Taxonomy" id="1132695"/>
    <lineage>
        <taxon>Bacteria</taxon>
        <taxon>Pseudomonadati</taxon>
        <taxon>Pseudomonadota</taxon>
        <taxon>Alphaproteobacteria</taxon>
        <taxon>Hyphomicrobiales</taxon>
        <taxon>Rhizobiaceae</taxon>
        <taxon>Rhizobium/Agrobacterium group</taxon>
        <taxon>Rhizobium</taxon>
    </lineage>
</organism>
<name>A0ABW4M369_9HYPH</name>
<dbReference type="Gene3D" id="3.30.465.10">
    <property type="match status" value="1"/>
</dbReference>
<comment type="caution">
    <text evidence="4">The sequence shown here is derived from an EMBL/GenBank/DDBJ whole genome shotgun (WGS) entry which is preliminary data.</text>
</comment>
<evidence type="ECO:0000313" key="4">
    <source>
        <dbReference type="EMBL" id="MFD1745878.1"/>
    </source>
</evidence>
<dbReference type="Pfam" id="PF01565">
    <property type="entry name" value="FAD_binding_4"/>
    <property type="match status" value="1"/>
</dbReference>
<dbReference type="GO" id="GO:0019154">
    <property type="term" value="F:glycolate dehydrogenase activity"/>
    <property type="evidence" value="ECO:0007669"/>
    <property type="project" value="UniProtKB-EC"/>
</dbReference>
<dbReference type="PROSITE" id="PS51387">
    <property type="entry name" value="FAD_PCMH"/>
    <property type="match status" value="1"/>
</dbReference>
<dbReference type="EC" id="1.1.99.14" evidence="4"/>
<accession>A0ABW4M369</accession>
<dbReference type="RefSeq" id="WP_377400416.1">
    <property type="nucleotide sequence ID" value="NZ_JBHUEQ010000017.1"/>
</dbReference>
<dbReference type="InterPro" id="IPR016164">
    <property type="entry name" value="FAD-linked_Oxase-like_C"/>
</dbReference>
<gene>
    <name evidence="4" type="primary">glcE</name>
    <name evidence="4" type="ORF">ACFSE1_10435</name>
</gene>
<reference evidence="5" key="1">
    <citation type="journal article" date="2019" name="Int. J. Syst. Evol. Microbiol.">
        <title>The Global Catalogue of Microorganisms (GCM) 10K type strain sequencing project: providing services to taxonomists for standard genome sequencing and annotation.</title>
        <authorList>
            <consortium name="The Broad Institute Genomics Platform"/>
            <consortium name="The Broad Institute Genome Sequencing Center for Infectious Disease"/>
            <person name="Wu L."/>
            <person name="Ma J."/>
        </authorList>
    </citation>
    <scope>NUCLEOTIDE SEQUENCE [LARGE SCALE GENOMIC DNA]</scope>
    <source>
        <strain evidence="5">CG52</strain>
    </source>
</reference>
<dbReference type="EMBL" id="JBHUEQ010000017">
    <property type="protein sequence ID" value="MFD1745878.1"/>
    <property type="molecule type" value="Genomic_DNA"/>
</dbReference>
<evidence type="ECO:0000313" key="5">
    <source>
        <dbReference type="Proteomes" id="UP001597322"/>
    </source>
</evidence>
<keyword evidence="1" id="KW-0285">Flavoprotein</keyword>
<dbReference type="InterPro" id="IPR016169">
    <property type="entry name" value="FAD-bd_PCMH_sub2"/>
</dbReference>
<dbReference type="SUPFAM" id="SSF56176">
    <property type="entry name" value="FAD-binding/transporter-associated domain-like"/>
    <property type="match status" value="1"/>
</dbReference>